<sequence length="271" mass="28283">MSDTPNDDTTGSVAPEVALQIESTPAPVVDPIAAAAAAAAAEAAKAGEQNPVPDKVIPQDDGPQAVTYEPTGDPALDVALTFIGGLGIDEHNPAMAAAIKGDFTALRALCASMGTRAVGYENFVALGERAYNDAKTKAEATATAKQAAIMEAAGSTENWDAILAWAGTVAEPHEKARLNEMLKGDEFQARAAANLLVSQYNKRVNAPLKGATKHDASGGKGTAAADADAPLNRREYAAAVRELSFKMGDAFQTSPEYKRLQQRHMAYGRSN</sequence>
<feature type="region of interest" description="Disordered" evidence="1">
    <location>
        <begin position="43"/>
        <end position="64"/>
    </location>
</feature>
<dbReference type="EMBL" id="OQ137560">
    <property type="protein sequence ID" value="WCA46287.1"/>
    <property type="molecule type" value="Genomic_DNA"/>
</dbReference>
<evidence type="ECO:0000313" key="2">
    <source>
        <dbReference type="EMBL" id="WCA46287.1"/>
    </source>
</evidence>
<keyword evidence="3" id="KW-1185">Reference proteome</keyword>
<accession>A0AAE9WWP0</accession>
<gene>
    <name evidence="2" type="primary">ERS_gp039</name>
</gene>
<dbReference type="Proteomes" id="UP001218127">
    <property type="component" value="Segment"/>
</dbReference>
<organism evidence="2 3">
    <name type="scientific">Caulobacter phage ERS</name>
    <dbReference type="NCBI Taxonomy" id="3020392"/>
    <lineage>
        <taxon>Viruses</taxon>
        <taxon>Duplodnaviria</taxon>
        <taxon>Heunggongvirae</taxon>
        <taxon>Uroviricota</taxon>
        <taxon>Caudoviricetes</taxon>
        <taxon>Autographivirales</taxon>
        <taxon>Autonotataviridae</taxon>
        <taxon>Percyvirus</taxon>
        <taxon>Percyvirus ERS</taxon>
    </lineage>
</organism>
<reference evidence="3" key="1">
    <citation type="journal article" date="2024" name="Viruses">
        <title>New Genera and Species of Caulobacter and Brevundimonas Bacteriophages Provide Insights into Phage Genome Evolution.</title>
        <authorList>
            <person name="Ely B."/>
            <person name="Hils M."/>
            <person name="Clarke A."/>
            <person name="Albert M."/>
            <person name="Holness N."/>
            <person name="Lenski J."/>
            <person name="Mohammadi T."/>
        </authorList>
    </citation>
    <scope>NUCLEOTIDE SEQUENCE [LARGE SCALE GENOMIC DNA]</scope>
</reference>
<protein>
    <submittedName>
        <fullName evidence="2">Scaffold protein</fullName>
    </submittedName>
</protein>
<name>A0AAE9WWP0_9CAUD</name>
<evidence type="ECO:0000313" key="3">
    <source>
        <dbReference type="Proteomes" id="UP001218127"/>
    </source>
</evidence>
<proteinExistence type="predicted"/>
<evidence type="ECO:0000256" key="1">
    <source>
        <dbReference type="SAM" id="MobiDB-lite"/>
    </source>
</evidence>